<protein>
    <submittedName>
        <fullName evidence="3">(spotted green pufferfish) hypothetical protein</fullName>
    </submittedName>
</protein>
<dbReference type="PANTHER" id="PTHR46500">
    <property type="entry name" value="CILIA- AND FLAGELLA-ASSOCIATED PROTEIN 221"/>
    <property type="match status" value="1"/>
</dbReference>
<comment type="caution">
    <text evidence="3">The sequence shown here is derived from an EMBL/GenBank/DDBJ whole genome shotgun (WGS) entry which is preliminary data.</text>
</comment>
<dbReference type="InterPro" id="IPR013783">
    <property type="entry name" value="Ig-like_fold"/>
</dbReference>
<evidence type="ECO:0000259" key="2">
    <source>
        <dbReference type="Pfam" id="PF22067"/>
    </source>
</evidence>
<evidence type="ECO:0000256" key="1">
    <source>
        <dbReference type="SAM" id="MobiDB-lite"/>
    </source>
</evidence>
<reference evidence="3" key="2">
    <citation type="submission" date="2004-02" db="EMBL/GenBank/DDBJ databases">
        <authorList>
            <consortium name="Genoscope"/>
            <consortium name="Whitehead Institute Centre for Genome Research"/>
        </authorList>
    </citation>
    <scope>NUCLEOTIDE SEQUENCE</scope>
</reference>
<organism evidence="3">
    <name type="scientific">Tetraodon nigroviridis</name>
    <name type="common">Spotted green pufferfish</name>
    <name type="synonym">Chelonodon nigroviridis</name>
    <dbReference type="NCBI Taxonomy" id="99883"/>
    <lineage>
        <taxon>Eukaryota</taxon>
        <taxon>Metazoa</taxon>
        <taxon>Chordata</taxon>
        <taxon>Craniata</taxon>
        <taxon>Vertebrata</taxon>
        <taxon>Euteleostomi</taxon>
        <taxon>Actinopterygii</taxon>
        <taxon>Neopterygii</taxon>
        <taxon>Teleostei</taxon>
        <taxon>Neoteleostei</taxon>
        <taxon>Acanthomorphata</taxon>
        <taxon>Eupercaria</taxon>
        <taxon>Tetraodontiformes</taxon>
        <taxon>Tetradontoidea</taxon>
        <taxon>Tetraodontidae</taxon>
        <taxon>Tetraodon</taxon>
    </lineage>
</organism>
<reference evidence="3" key="1">
    <citation type="journal article" date="2004" name="Nature">
        <title>Genome duplication in the teleost fish Tetraodon nigroviridis reveals the early vertebrate proto-karyotype.</title>
        <authorList>
            <person name="Jaillon O."/>
            <person name="Aury J.-M."/>
            <person name="Brunet F."/>
            <person name="Petit J.-L."/>
            <person name="Stange-Thomann N."/>
            <person name="Mauceli E."/>
            <person name="Bouneau L."/>
            <person name="Fischer C."/>
            <person name="Ozouf-Costaz C."/>
            <person name="Bernot A."/>
            <person name="Nicaud S."/>
            <person name="Jaffe D."/>
            <person name="Fisher S."/>
            <person name="Lutfalla G."/>
            <person name="Dossat C."/>
            <person name="Segurens B."/>
            <person name="Dasilva C."/>
            <person name="Salanoubat M."/>
            <person name="Levy M."/>
            <person name="Boudet N."/>
            <person name="Castellano S."/>
            <person name="Anthouard V."/>
            <person name="Jubin C."/>
            <person name="Castelli V."/>
            <person name="Katinka M."/>
            <person name="Vacherie B."/>
            <person name="Biemont C."/>
            <person name="Skalli Z."/>
            <person name="Cattolico L."/>
            <person name="Poulain J."/>
            <person name="De Berardinis V."/>
            <person name="Cruaud C."/>
            <person name="Duprat S."/>
            <person name="Brottier P."/>
            <person name="Coutanceau J.-P."/>
            <person name="Gouzy J."/>
            <person name="Parra G."/>
            <person name="Lardier G."/>
            <person name="Chapple C."/>
            <person name="McKernan K.J."/>
            <person name="McEwan P."/>
            <person name="Bosak S."/>
            <person name="Kellis M."/>
            <person name="Volff J.-N."/>
            <person name="Guigo R."/>
            <person name="Zody M.C."/>
            <person name="Mesirov J."/>
            <person name="Lindblad-Toh K."/>
            <person name="Birren B."/>
            <person name="Nusbaum C."/>
            <person name="Kahn D."/>
            <person name="Robinson-Rechavi M."/>
            <person name="Laudet V."/>
            <person name="Schachter V."/>
            <person name="Quetier F."/>
            <person name="Saurin W."/>
            <person name="Scarpelli C."/>
            <person name="Wincker P."/>
            <person name="Lander E.S."/>
            <person name="Weissenbach J."/>
            <person name="Roest Crollius H."/>
        </authorList>
    </citation>
    <scope>NUCLEOTIDE SEQUENCE [LARGE SCALE GENOMIC DNA]</scope>
</reference>
<feature type="domain" description="Cep192-like" evidence="2">
    <location>
        <begin position="66"/>
        <end position="148"/>
    </location>
</feature>
<gene>
    <name evidence="3" type="ORF">GSTENG00010132001</name>
</gene>
<proteinExistence type="predicted"/>
<accession>Q4SYW5</accession>
<dbReference type="OrthoDB" id="5538672at2759"/>
<dbReference type="GO" id="GO:0044458">
    <property type="term" value="P:motile cilium assembly"/>
    <property type="evidence" value="ECO:0007669"/>
    <property type="project" value="TreeGrafter"/>
</dbReference>
<dbReference type="InterPro" id="IPR054089">
    <property type="entry name" value="Cep192-like_D3"/>
</dbReference>
<feature type="region of interest" description="Disordered" evidence="1">
    <location>
        <begin position="172"/>
        <end position="202"/>
    </location>
</feature>
<sequence length="408" mass="45429">MTFSLTSSTAFYQSFHDRLCLTLSLDGGGPLRPSEPVRASEEGDPAASEPAGGREQGQSPRPLESIGINIRRSIPLTCSSPIDFEFQVYVIEPHEAFSVHPLRGVIPAGGDVQITVTFTPTQYETSQITIQVVVSQFNTKPYLCTVTGSSAPHLALSETEKKMSVDVASGCNKRPLGATQTAPQRKSKHRAAKPQTSAELTGLEPQMDVLSPAGVAKWLIKDPSNPTIPDMKEVHNQQQLSFRHVHLGKEPVSENDRRQLAKEREMAQQKYMETRRDERPGEDFTAGLQKLSSHRVLFEAGQVYEDVPTFQLYPSFQLDLKKRAIKRFQQAARKVVIRCRVSRRMTLWKQAVCAGKPASSQKGLDYPLISTVRTEEGVKCMLKISPHKIFPFTFPNFPDEDDPLVSLL</sequence>
<name>Q4SYW5_TETNG</name>
<evidence type="ECO:0000313" key="3">
    <source>
        <dbReference type="EMBL" id="CAF94167.1"/>
    </source>
</evidence>
<dbReference type="Pfam" id="PF22067">
    <property type="entry name" value="Cep192_D3"/>
    <property type="match status" value="1"/>
</dbReference>
<dbReference type="KEGG" id="tng:GSTEN00010132G001"/>
<dbReference type="InterPro" id="IPR029676">
    <property type="entry name" value="CFAP221"/>
</dbReference>
<dbReference type="Gene3D" id="2.60.40.10">
    <property type="entry name" value="Immunoglobulins"/>
    <property type="match status" value="1"/>
</dbReference>
<feature type="region of interest" description="Disordered" evidence="1">
    <location>
        <begin position="31"/>
        <end position="62"/>
    </location>
</feature>
<dbReference type="GO" id="GO:0003341">
    <property type="term" value="P:cilium movement"/>
    <property type="evidence" value="ECO:0007669"/>
    <property type="project" value="InterPro"/>
</dbReference>
<dbReference type="GO" id="GO:0097729">
    <property type="term" value="C:9+2 motile cilium"/>
    <property type="evidence" value="ECO:0007669"/>
    <property type="project" value="TreeGrafter"/>
</dbReference>
<dbReference type="AlphaFoldDB" id="Q4SYW5"/>
<dbReference type="PANTHER" id="PTHR46500:SF1">
    <property type="entry name" value="CILIA- AND FLAGELLA-ASSOCIATED PROTEIN 221"/>
    <property type="match status" value="1"/>
</dbReference>
<dbReference type="EMBL" id="CAAE01011927">
    <property type="protein sequence ID" value="CAF94167.1"/>
    <property type="molecule type" value="Genomic_DNA"/>
</dbReference>